<reference evidence="1" key="2">
    <citation type="submission" date="2021-04" db="EMBL/GenBank/DDBJ databases">
        <authorList>
            <person name="Gilroy R."/>
        </authorList>
    </citation>
    <scope>NUCLEOTIDE SEQUENCE</scope>
    <source>
        <strain evidence="1">CHK169-11906</strain>
    </source>
</reference>
<evidence type="ECO:0008006" key="3">
    <source>
        <dbReference type="Google" id="ProtNLM"/>
    </source>
</evidence>
<evidence type="ECO:0000313" key="1">
    <source>
        <dbReference type="EMBL" id="HJA97999.1"/>
    </source>
</evidence>
<dbReference type="EMBL" id="DWYR01000001">
    <property type="protein sequence ID" value="HJA97999.1"/>
    <property type="molecule type" value="Genomic_DNA"/>
</dbReference>
<dbReference type="AlphaFoldDB" id="A0A9D2IBY3"/>
<dbReference type="PROSITE" id="PS51257">
    <property type="entry name" value="PROKAR_LIPOPROTEIN"/>
    <property type="match status" value="1"/>
</dbReference>
<sequence>MSQIKEKCGQILWMVCGVLLAGALSTGCEKSDPPESNVVEYSRFIWINKSEHSITLSVMLPEGGEFLVQNETMAPGERIETEYAPWVSDYIKLVEVTYDDGTYTSFGDDSPFVSPPGFLSYDPSDLYKYTRAENWKTETVRYVDWTYTFDESDYHCALARSLGL</sequence>
<dbReference type="Proteomes" id="UP000824259">
    <property type="component" value="Unassembled WGS sequence"/>
</dbReference>
<evidence type="ECO:0000313" key="2">
    <source>
        <dbReference type="Proteomes" id="UP000824259"/>
    </source>
</evidence>
<comment type="caution">
    <text evidence="1">The sequence shown here is derived from an EMBL/GenBank/DDBJ whole genome shotgun (WGS) entry which is preliminary data.</text>
</comment>
<gene>
    <name evidence="1" type="ORF">H9779_00120</name>
</gene>
<name>A0A9D2IBY3_9BACT</name>
<accession>A0A9D2IBY3</accession>
<organism evidence="1 2">
    <name type="scientific">Candidatus Alistipes avicola</name>
    <dbReference type="NCBI Taxonomy" id="2838432"/>
    <lineage>
        <taxon>Bacteria</taxon>
        <taxon>Pseudomonadati</taxon>
        <taxon>Bacteroidota</taxon>
        <taxon>Bacteroidia</taxon>
        <taxon>Bacteroidales</taxon>
        <taxon>Rikenellaceae</taxon>
        <taxon>Alistipes</taxon>
    </lineage>
</organism>
<reference evidence="1" key="1">
    <citation type="journal article" date="2021" name="PeerJ">
        <title>Extensive microbial diversity within the chicken gut microbiome revealed by metagenomics and culture.</title>
        <authorList>
            <person name="Gilroy R."/>
            <person name="Ravi A."/>
            <person name="Getino M."/>
            <person name="Pursley I."/>
            <person name="Horton D.L."/>
            <person name="Alikhan N.F."/>
            <person name="Baker D."/>
            <person name="Gharbi K."/>
            <person name="Hall N."/>
            <person name="Watson M."/>
            <person name="Adriaenssens E.M."/>
            <person name="Foster-Nyarko E."/>
            <person name="Jarju S."/>
            <person name="Secka A."/>
            <person name="Antonio M."/>
            <person name="Oren A."/>
            <person name="Chaudhuri R.R."/>
            <person name="La Ragione R."/>
            <person name="Hildebrand F."/>
            <person name="Pallen M.J."/>
        </authorList>
    </citation>
    <scope>NUCLEOTIDE SEQUENCE</scope>
    <source>
        <strain evidence="1">CHK169-11906</strain>
    </source>
</reference>
<protein>
    <recommendedName>
        <fullName evidence="3">Lipoprotein</fullName>
    </recommendedName>
</protein>
<proteinExistence type="predicted"/>